<dbReference type="EMBL" id="JACHLY010000001">
    <property type="protein sequence ID" value="MBB5999021.1"/>
    <property type="molecule type" value="Genomic_DNA"/>
</dbReference>
<accession>A0A841EHX9</accession>
<evidence type="ECO:0000313" key="1">
    <source>
        <dbReference type="EMBL" id="MBB5999021.1"/>
    </source>
</evidence>
<proteinExistence type="predicted"/>
<dbReference type="RefSeq" id="WP_184635660.1">
    <property type="nucleotide sequence ID" value="NZ_BAABKT010000010.1"/>
</dbReference>
<dbReference type="Proteomes" id="UP000578077">
    <property type="component" value="Unassembled WGS sequence"/>
</dbReference>
<protein>
    <submittedName>
        <fullName evidence="1">Uncharacterized protein</fullName>
    </submittedName>
</protein>
<dbReference type="AlphaFoldDB" id="A0A841EHX9"/>
<comment type="caution">
    <text evidence="1">The sequence shown here is derived from an EMBL/GenBank/DDBJ whole genome shotgun (WGS) entry which is preliminary data.</text>
</comment>
<reference evidence="1 2" key="1">
    <citation type="submission" date="2020-08" db="EMBL/GenBank/DDBJ databases">
        <title>Sequencing the genomes of 1000 actinobacteria strains.</title>
        <authorList>
            <person name="Klenk H.-P."/>
        </authorList>
    </citation>
    <scope>NUCLEOTIDE SEQUENCE [LARGE SCALE GENOMIC DNA]</scope>
    <source>
        <strain evidence="1 2">DSM 44593</strain>
    </source>
</reference>
<sequence length="102" mass="11612">MRAAKGLVESPRSWRDVPESGAVYRIGAEAGAVLMEWRPAPDGRCVDVFIHRAVYDRRRGVRLALPAADFQLRLFNRIRFQSWDPCIYPLGFPRDREEGGAP</sequence>
<organism evidence="1 2">
    <name type="scientific">Streptomonospora salina</name>
    <dbReference type="NCBI Taxonomy" id="104205"/>
    <lineage>
        <taxon>Bacteria</taxon>
        <taxon>Bacillati</taxon>
        <taxon>Actinomycetota</taxon>
        <taxon>Actinomycetes</taxon>
        <taxon>Streptosporangiales</taxon>
        <taxon>Nocardiopsidaceae</taxon>
        <taxon>Streptomonospora</taxon>
    </lineage>
</organism>
<evidence type="ECO:0000313" key="2">
    <source>
        <dbReference type="Proteomes" id="UP000578077"/>
    </source>
</evidence>
<gene>
    <name evidence="1" type="ORF">HNR25_002772</name>
</gene>
<keyword evidence="2" id="KW-1185">Reference proteome</keyword>
<name>A0A841EHX9_9ACTN</name>